<dbReference type="RefSeq" id="WP_379483441.1">
    <property type="nucleotide sequence ID" value="NZ_JBHMCF010000012.1"/>
</dbReference>
<dbReference type="EMBL" id="JBHMCF010000012">
    <property type="protein sequence ID" value="MFB9471338.1"/>
    <property type="molecule type" value="Genomic_DNA"/>
</dbReference>
<proteinExistence type="predicted"/>
<feature type="transmembrane region" description="Helical" evidence="2">
    <location>
        <begin position="151"/>
        <end position="173"/>
    </location>
</feature>
<evidence type="ECO:0000313" key="4">
    <source>
        <dbReference type="Proteomes" id="UP001589568"/>
    </source>
</evidence>
<gene>
    <name evidence="3" type="ORF">ACFFR3_17585</name>
</gene>
<sequence>MTPDQYAQAVREALAGHPDREELLEDLDDHLAEIAAESDLPLDTRLGPPEAYAAELSAAYGASGVRRAPTLLSRARAALLRTGSSSGLAGFLRELRPGWWVLRGYALGMLTTLMLSSEARLVPATPPDWALVVLAIIASVWLGRRPRGRSVVLTAVAANALAAMALLAGFAGAGADPSPQVQTAANVLLVGGGSAQGVANLRTYAKDGTPLTDVFLYDQDGKPFTTWPESFGFEIDRSCGEPVRNRYPLPLIDRRESAGAATPSACPTESPTEGPTEGAADPSATPEPKRSE</sequence>
<keyword evidence="2" id="KW-0812">Transmembrane</keyword>
<organism evidence="3 4">
    <name type="scientific">Nonomuraea salmonea</name>
    <dbReference type="NCBI Taxonomy" id="46181"/>
    <lineage>
        <taxon>Bacteria</taxon>
        <taxon>Bacillati</taxon>
        <taxon>Actinomycetota</taxon>
        <taxon>Actinomycetes</taxon>
        <taxon>Streptosporangiales</taxon>
        <taxon>Streptosporangiaceae</taxon>
        <taxon>Nonomuraea</taxon>
    </lineage>
</organism>
<evidence type="ECO:0000313" key="3">
    <source>
        <dbReference type="EMBL" id="MFB9471338.1"/>
    </source>
</evidence>
<feature type="transmembrane region" description="Helical" evidence="2">
    <location>
        <begin position="100"/>
        <end position="117"/>
    </location>
</feature>
<dbReference type="Proteomes" id="UP001589568">
    <property type="component" value="Unassembled WGS sequence"/>
</dbReference>
<comment type="caution">
    <text evidence="3">The sequence shown here is derived from an EMBL/GenBank/DDBJ whole genome shotgun (WGS) entry which is preliminary data.</text>
</comment>
<evidence type="ECO:0000256" key="2">
    <source>
        <dbReference type="SAM" id="Phobius"/>
    </source>
</evidence>
<evidence type="ECO:0008006" key="5">
    <source>
        <dbReference type="Google" id="ProtNLM"/>
    </source>
</evidence>
<keyword evidence="4" id="KW-1185">Reference proteome</keyword>
<feature type="region of interest" description="Disordered" evidence="1">
    <location>
        <begin position="251"/>
        <end position="292"/>
    </location>
</feature>
<protein>
    <recommendedName>
        <fullName evidence="5">DUF1707 domain-containing protein</fullName>
    </recommendedName>
</protein>
<evidence type="ECO:0000256" key="1">
    <source>
        <dbReference type="SAM" id="MobiDB-lite"/>
    </source>
</evidence>
<keyword evidence="2" id="KW-0472">Membrane</keyword>
<keyword evidence="2" id="KW-1133">Transmembrane helix</keyword>
<reference evidence="3 4" key="1">
    <citation type="submission" date="2024-09" db="EMBL/GenBank/DDBJ databases">
        <authorList>
            <person name="Sun Q."/>
            <person name="Mori K."/>
        </authorList>
    </citation>
    <scope>NUCLEOTIDE SEQUENCE [LARGE SCALE GENOMIC DNA]</scope>
    <source>
        <strain evidence="3 4">JCM 3324</strain>
    </source>
</reference>
<feature type="transmembrane region" description="Helical" evidence="2">
    <location>
        <begin position="129"/>
        <end position="144"/>
    </location>
</feature>
<name>A0ABV5NM01_9ACTN</name>
<accession>A0ABV5NM01</accession>